<keyword evidence="3" id="KW-0238">DNA-binding</keyword>
<dbReference type="InterPro" id="IPR036390">
    <property type="entry name" value="WH_DNA-bd_sf"/>
</dbReference>
<protein>
    <submittedName>
        <fullName evidence="6">LysR family transcriptional regulator</fullName>
    </submittedName>
</protein>
<evidence type="ECO:0000259" key="5">
    <source>
        <dbReference type="PROSITE" id="PS50931"/>
    </source>
</evidence>
<keyword evidence="4" id="KW-0804">Transcription</keyword>
<keyword evidence="2" id="KW-0805">Transcription regulation</keyword>
<dbReference type="SUPFAM" id="SSF46785">
    <property type="entry name" value="Winged helix' DNA-binding domain"/>
    <property type="match status" value="1"/>
</dbReference>
<reference evidence="6 7" key="1">
    <citation type="submission" date="2016-05" db="EMBL/GenBank/DDBJ databases">
        <title>Draft Genome Sequences of Stenotrophomonas maltophilia Strains Sm32COP, Sm41DVV, Sm46PAILV, SmF3, SmF22, SmSOFb1 and SmCVFa1, Isolated from Different Manures, in France.</title>
        <authorList>
            <person name="Nazaret S."/>
            <person name="Bodilis J."/>
        </authorList>
    </citation>
    <scope>NUCLEOTIDE SEQUENCE [LARGE SCALE GENOMIC DNA]</scope>
    <source>
        <strain evidence="6 7">Sm46PAILV</strain>
    </source>
</reference>
<organism evidence="6 7">
    <name type="scientific">Stenotrophomonas maltophilia</name>
    <name type="common">Pseudomonas maltophilia</name>
    <name type="synonym">Xanthomonas maltophilia</name>
    <dbReference type="NCBI Taxonomy" id="40324"/>
    <lineage>
        <taxon>Bacteria</taxon>
        <taxon>Pseudomonadati</taxon>
        <taxon>Pseudomonadota</taxon>
        <taxon>Gammaproteobacteria</taxon>
        <taxon>Lysobacterales</taxon>
        <taxon>Lysobacteraceae</taxon>
        <taxon>Stenotrophomonas</taxon>
        <taxon>Stenotrophomonas maltophilia group</taxon>
    </lineage>
</organism>
<dbReference type="InterPro" id="IPR058163">
    <property type="entry name" value="LysR-type_TF_proteobact-type"/>
</dbReference>
<dbReference type="Proteomes" id="UP000092256">
    <property type="component" value="Unassembled WGS sequence"/>
</dbReference>
<evidence type="ECO:0000256" key="2">
    <source>
        <dbReference type="ARBA" id="ARBA00023015"/>
    </source>
</evidence>
<dbReference type="GO" id="GO:0003700">
    <property type="term" value="F:DNA-binding transcription factor activity"/>
    <property type="evidence" value="ECO:0007669"/>
    <property type="project" value="InterPro"/>
</dbReference>
<dbReference type="GO" id="GO:0006351">
    <property type="term" value="P:DNA-templated transcription"/>
    <property type="evidence" value="ECO:0007669"/>
    <property type="project" value="TreeGrafter"/>
</dbReference>
<evidence type="ECO:0000256" key="1">
    <source>
        <dbReference type="ARBA" id="ARBA00009437"/>
    </source>
</evidence>
<evidence type="ECO:0000313" key="7">
    <source>
        <dbReference type="Proteomes" id="UP000092256"/>
    </source>
</evidence>
<dbReference type="PANTHER" id="PTHR30537:SF74">
    <property type="entry name" value="HTH-TYPE TRANSCRIPTIONAL REGULATOR TRPI"/>
    <property type="match status" value="1"/>
</dbReference>
<dbReference type="GO" id="GO:0043565">
    <property type="term" value="F:sequence-specific DNA binding"/>
    <property type="evidence" value="ECO:0007669"/>
    <property type="project" value="TreeGrafter"/>
</dbReference>
<dbReference type="Pfam" id="PF03466">
    <property type="entry name" value="LysR_substrate"/>
    <property type="match status" value="1"/>
</dbReference>
<comment type="similarity">
    <text evidence="1">Belongs to the LysR transcriptional regulatory family.</text>
</comment>
<dbReference type="InterPro" id="IPR000847">
    <property type="entry name" value="LysR_HTH_N"/>
</dbReference>
<dbReference type="RefSeq" id="WP_065198527.1">
    <property type="nucleotide sequence ID" value="NZ_LYVJ01000004.1"/>
</dbReference>
<comment type="caution">
    <text evidence="6">The sequence shown here is derived from an EMBL/GenBank/DDBJ whole genome shotgun (WGS) entry which is preliminary data.</text>
</comment>
<dbReference type="AlphaFoldDB" id="A0A1A6Y0A4"/>
<gene>
    <name evidence="6" type="ORF">A9K58_06185</name>
</gene>
<name>A0A1A6Y0A4_STEMA</name>
<dbReference type="PROSITE" id="PS50931">
    <property type="entry name" value="HTH_LYSR"/>
    <property type="match status" value="1"/>
</dbReference>
<evidence type="ECO:0000256" key="3">
    <source>
        <dbReference type="ARBA" id="ARBA00023125"/>
    </source>
</evidence>
<evidence type="ECO:0000256" key="4">
    <source>
        <dbReference type="ARBA" id="ARBA00023163"/>
    </source>
</evidence>
<dbReference type="Gene3D" id="3.40.190.10">
    <property type="entry name" value="Periplasmic binding protein-like II"/>
    <property type="match status" value="2"/>
</dbReference>
<dbReference type="Pfam" id="PF00126">
    <property type="entry name" value="HTH_1"/>
    <property type="match status" value="1"/>
</dbReference>
<accession>A0A1A6Y0A4</accession>
<dbReference type="Gene3D" id="1.10.10.10">
    <property type="entry name" value="Winged helix-like DNA-binding domain superfamily/Winged helix DNA-binding domain"/>
    <property type="match status" value="1"/>
</dbReference>
<feature type="domain" description="HTH lysR-type" evidence="5">
    <location>
        <begin position="8"/>
        <end position="65"/>
    </location>
</feature>
<proteinExistence type="inferred from homology"/>
<dbReference type="InterPro" id="IPR005119">
    <property type="entry name" value="LysR_subst-bd"/>
</dbReference>
<dbReference type="EMBL" id="LYVJ01000004">
    <property type="protein sequence ID" value="OBU68405.1"/>
    <property type="molecule type" value="Genomic_DNA"/>
</dbReference>
<dbReference type="PANTHER" id="PTHR30537">
    <property type="entry name" value="HTH-TYPE TRANSCRIPTIONAL REGULATOR"/>
    <property type="match status" value="1"/>
</dbReference>
<dbReference type="OrthoDB" id="5526340at2"/>
<dbReference type="SUPFAM" id="SSF53850">
    <property type="entry name" value="Periplasmic binding protein-like II"/>
    <property type="match status" value="1"/>
</dbReference>
<dbReference type="CDD" id="cd08432">
    <property type="entry name" value="PBP2_GcdR_TrpI_HvrB_AmpR_like"/>
    <property type="match status" value="1"/>
</dbReference>
<dbReference type="InterPro" id="IPR036388">
    <property type="entry name" value="WH-like_DNA-bd_sf"/>
</dbReference>
<evidence type="ECO:0000313" key="6">
    <source>
        <dbReference type="EMBL" id="OBU68405.1"/>
    </source>
</evidence>
<sequence length="308" mass="32965">MVTRRQLPSLVAIRAFEAAARLGSFARAAEELDTTAASVSYHVRRLEAQTGTCLFLRHAQHVELTAAGASVAVEATRAFDALRASFMRAADMDATRLRVSVLPTLGTSWLTPRLGSFRTRHRQIVLELDLSAEPQDLAAGRFDAAIRNGHGQWPGLQATPLFPSIFTPLCAPALLPAAHGLGRQALDVPLLGRPDWWALWFSAHGAVPPPAAESFVTSFAVEHLDVGAAIAGQGIAIGSPILFQSELDSGRLVQAHPGVASDGRSFWFVAPTARSGSAKVVAFGDWLVEQAAQARHAARHHLSRTVMP</sequence>